<reference evidence="3 4" key="1">
    <citation type="submission" date="2017-01" db="EMBL/GenBank/DDBJ databases">
        <authorList>
            <person name="Mah S.A."/>
            <person name="Swanson W.J."/>
            <person name="Moy G.W."/>
            <person name="Vacquier V.D."/>
        </authorList>
    </citation>
    <scope>NUCLEOTIDE SEQUENCE [LARGE SCALE GENOMIC DNA]</scope>
    <source>
        <strain evidence="3 4">CPCC 203464</strain>
    </source>
</reference>
<feature type="compositionally biased region" description="Basic and acidic residues" evidence="1">
    <location>
        <begin position="308"/>
        <end position="317"/>
    </location>
</feature>
<dbReference type="RefSeq" id="WP_076475684.1">
    <property type="nucleotide sequence ID" value="NZ_FTNT01000001.1"/>
</dbReference>
<evidence type="ECO:0000313" key="3">
    <source>
        <dbReference type="EMBL" id="SIR63850.1"/>
    </source>
</evidence>
<accession>A0A1N7CJW1</accession>
<keyword evidence="2" id="KW-0812">Transmembrane</keyword>
<keyword evidence="4" id="KW-1185">Reference proteome</keyword>
<evidence type="ECO:0008006" key="5">
    <source>
        <dbReference type="Google" id="ProtNLM"/>
    </source>
</evidence>
<dbReference type="AlphaFoldDB" id="A0A1N7CJW1"/>
<keyword evidence="2" id="KW-0472">Membrane</keyword>
<dbReference type="EMBL" id="FTNT01000001">
    <property type="protein sequence ID" value="SIR63850.1"/>
    <property type="molecule type" value="Genomic_DNA"/>
</dbReference>
<evidence type="ECO:0000256" key="2">
    <source>
        <dbReference type="SAM" id="Phobius"/>
    </source>
</evidence>
<sequence length="379" mass="37850">MGEVLGISVAGDCIASVVTAADSDTGVLARNVVTLDPPGPDESPAPAVFAAIVDLVETSPIPVDTVGIAVCDHEVLVGLRSAFADAEERSWTDTVTVVDAPTAYARYAAATSPYRGAVVVAELDDFSAPYPELSVASVDTETGAVLSAARIAADARPPVVDDAGAAVLATTVTAMPSGPGELAGALLIGSGADHAAVESLRIRLGAPVDVPAEPTYAAAHGAALIAEMSVPRSRSSSAGRWLALSAAAAAALVLAVGLVVAIATTRDKDTPVNETGAQVSTSSTPAAPHTHVAETTVVRVPARAPAFPDDRTARDTTRVPTTAQSTPTTVTAPPPTTTTATPTTIETTPSTSETSEPPTSTTTSTSDPATSPSVSTSSG</sequence>
<feature type="region of interest" description="Disordered" evidence="1">
    <location>
        <begin position="270"/>
        <end position="379"/>
    </location>
</feature>
<keyword evidence="2" id="KW-1133">Transmembrane helix</keyword>
<feature type="compositionally biased region" description="Low complexity" evidence="1">
    <location>
        <begin position="318"/>
        <end position="379"/>
    </location>
</feature>
<proteinExistence type="predicted"/>
<dbReference type="Proteomes" id="UP000186218">
    <property type="component" value="Unassembled WGS sequence"/>
</dbReference>
<name>A0A1N7CJW1_9NOCA</name>
<gene>
    <name evidence="3" type="ORF">SAMN05445060_0184</name>
</gene>
<dbReference type="STRING" id="1344003.SAMN05445060_0184"/>
<feature type="transmembrane region" description="Helical" evidence="2">
    <location>
        <begin position="241"/>
        <end position="263"/>
    </location>
</feature>
<organism evidence="3 4">
    <name type="scientific">Williamsia sterculiae</name>
    <dbReference type="NCBI Taxonomy" id="1344003"/>
    <lineage>
        <taxon>Bacteria</taxon>
        <taxon>Bacillati</taxon>
        <taxon>Actinomycetota</taxon>
        <taxon>Actinomycetes</taxon>
        <taxon>Mycobacteriales</taxon>
        <taxon>Nocardiaceae</taxon>
        <taxon>Williamsia</taxon>
    </lineage>
</organism>
<evidence type="ECO:0000256" key="1">
    <source>
        <dbReference type="SAM" id="MobiDB-lite"/>
    </source>
</evidence>
<evidence type="ECO:0000313" key="4">
    <source>
        <dbReference type="Proteomes" id="UP000186218"/>
    </source>
</evidence>
<feature type="compositionally biased region" description="Polar residues" evidence="1">
    <location>
        <begin position="272"/>
        <end position="285"/>
    </location>
</feature>
<protein>
    <recommendedName>
        <fullName evidence="5">Hsp70 protein</fullName>
    </recommendedName>
</protein>